<accession>A0A1U7PVS9</accession>
<feature type="transmembrane region" description="Helical" evidence="1">
    <location>
        <begin position="44"/>
        <end position="61"/>
    </location>
</feature>
<evidence type="ECO:0000313" key="3">
    <source>
        <dbReference type="Proteomes" id="UP000187261"/>
    </source>
</evidence>
<sequence length="198" mass="24164">MDLDNLKTLWNKEDVSETPEISTERQKEIHLPLEKIRKNMRHEFWSTLILLPLVLIFIWFFEIPFRFKLYIEVLVASMTLITVFFFSKFFKLYKEIGNPTLGTYDSLKDLFHQFELNKQYYLSFYLSFVPFLVCEMIILIESIPHTHQYTNGYLTLLFLGSVLFGLFFLYFIGNWWFQYFYGKYIKRIRKLVEEMRKD</sequence>
<evidence type="ECO:0000313" key="2">
    <source>
        <dbReference type="EMBL" id="SIT97666.1"/>
    </source>
</evidence>
<dbReference type="STRING" id="1121284.SAMN05660493_02391"/>
<dbReference type="EMBL" id="FTPU01000028">
    <property type="protein sequence ID" value="SIT97666.1"/>
    <property type="molecule type" value="Genomic_DNA"/>
</dbReference>
<feature type="transmembrane region" description="Helical" evidence="1">
    <location>
        <begin position="120"/>
        <end position="140"/>
    </location>
</feature>
<keyword evidence="1" id="KW-0472">Membrane</keyword>
<feature type="transmembrane region" description="Helical" evidence="1">
    <location>
        <begin position="152"/>
        <end position="177"/>
    </location>
</feature>
<proteinExistence type="predicted"/>
<dbReference type="Proteomes" id="UP000187261">
    <property type="component" value="Unassembled WGS sequence"/>
</dbReference>
<dbReference type="OrthoDB" id="1249607at2"/>
<keyword evidence="3" id="KW-1185">Reference proteome</keyword>
<dbReference type="RefSeq" id="WP_076783805.1">
    <property type="nucleotide sequence ID" value="NZ_FTPU01000028.1"/>
</dbReference>
<protein>
    <submittedName>
        <fullName evidence="2">Uncharacterized protein</fullName>
    </submittedName>
</protein>
<name>A0A1U7PVS9_9FLAO</name>
<keyword evidence="1" id="KW-1133">Transmembrane helix</keyword>
<gene>
    <name evidence="2" type="ORF">SAMN05660493_02391</name>
</gene>
<organism evidence="2 3">
    <name type="scientific">Epilithonimonas bovis DSM 19482</name>
    <dbReference type="NCBI Taxonomy" id="1121284"/>
    <lineage>
        <taxon>Bacteria</taxon>
        <taxon>Pseudomonadati</taxon>
        <taxon>Bacteroidota</taxon>
        <taxon>Flavobacteriia</taxon>
        <taxon>Flavobacteriales</taxon>
        <taxon>Weeksellaceae</taxon>
        <taxon>Chryseobacterium group</taxon>
        <taxon>Epilithonimonas</taxon>
    </lineage>
</organism>
<dbReference type="AlphaFoldDB" id="A0A1U7PVS9"/>
<evidence type="ECO:0000256" key="1">
    <source>
        <dbReference type="SAM" id="Phobius"/>
    </source>
</evidence>
<reference evidence="3" key="1">
    <citation type="submission" date="2016-10" db="EMBL/GenBank/DDBJ databases">
        <authorList>
            <person name="Varghese N."/>
            <person name="Submissions S."/>
        </authorList>
    </citation>
    <scope>NUCLEOTIDE SEQUENCE [LARGE SCALE GENOMIC DNA]</scope>
    <source>
        <strain evidence="3">DSM 19482</strain>
    </source>
</reference>
<keyword evidence="1" id="KW-0812">Transmembrane</keyword>
<feature type="transmembrane region" description="Helical" evidence="1">
    <location>
        <begin position="67"/>
        <end position="86"/>
    </location>
</feature>